<gene>
    <name evidence="3" type="ORF">AMJ83_11485</name>
</gene>
<reference evidence="3 4" key="1">
    <citation type="journal article" date="2015" name="Microbiome">
        <title>Genomic resolution of linkages in carbon, nitrogen, and sulfur cycling among widespread estuary sediment bacteria.</title>
        <authorList>
            <person name="Baker B.J."/>
            <person name="Lazar C.S."/>
            <person name="Teske A.P."/>
            <person name="Dick G.J."/>
        </authorList>
    </citation>
    <scope>NUCLEOTIDE SEQUENCE [LARGE SCALE GENOMIC DNA]</scope>
    <source>
        <strain evidence="3">SM23_42</strain>
    </source>
</reference>
<evidence type="ECO:0008006" key="5">
    <source>
        <dbReference type="Google" id="ProtNLM"/>
    </source>
</evidence>
<protein>
    <recommendedName>
        <fullName evidence="5">DUF4340 domain-containing protein</fullName>
    </recommendedName>
</protein>
<dbReference type="AlphaFoldDB" id="A0A0S8FNA6"/>
<evidence type="ECO:0000256" key="1">
    <source>
        <dbReference type="SAM" id="Phobius"/>
    </source>
</evidence>
<evidence type="ECO:0000313" key="4">
    <source>
        <dbReference type="Proteomes" id="UP000051373"/>
    </source>
</evidence>
<accession>A0A0S8FNA6</accession>
<keyword evidence="1" id="KW-0812">Transmembrane</keyword>
<keyword evidence="1" id="KW-1133">Transmembrane helix</keyword>
<keyword evidence="2" id="KW-0732">Signal</keyword>
<organism evidence="3 4">
    <name type="scientific">candidate division WOR_3 bacterium SM23_42</name>
    <dbReference type="NCBI Taxonomy" id="1703779"/>
    <lineage>
        <taxon>Bacteria</taxon>
        <taxon>Bacteria division WOR-3</taxon>
    </lineage>
</organism>
<dbReference type="STRING" id="1703779.AMJ83_11485"/>
<dbReference type="EMBL" id="LJUJ01000049">
    <property type="protein sequence ID" value="KPK62191.1"/>
    <property type="molecule type" value="Genomic_DNA"/>
</dbReference>
<evidence type="ECO:0000313" key="3">
    <source>
        <dbReference type="EMBL" id="KPK62191.1"/>
    </source>
</evidence>
<feature type="chain" id="PRO_5006646294" description="DUF4340 domain-containing protein" evidence="2">
    <location>
        <begin position="25"/>
        <end position="438"/>
    </location>
</feature>
<name>A0A0S8FNA6_UNCW3</name>
<feature type="signal peptide" evidence="2">
    <location>
        <begin position="1"/>
        <end position="24"/>
    </location>
</feature>
<keyword evidence="1" id="KW-0472">Membrane</keyword>
<sequence length="438" mass="49937">MKKSCWMFIAFVIIFHTAISRAEASELSPDEVYERMFQNAQITVNTATGKYYKKTLNSRLKTDDEIQSEINKSVEPYKKRESITIEEYKLSGSKFRKDQWLVPEMNDDQEMKAYIKQLRRNPDNIFAWDGETYAILAPSKFEGDPSAELGPGPDFLSLSSKHAPGDKPSFLIYGREVESKDLLNLFRKQGQPISIEQTNWNGNEEALLLRIGEKGSVGFLMEMTILPNKGYVLAHSRAMWGGAPQLEEEYGNFVQTSAGFWVPLKIKRLAYKLSKNQVPFISSSVEMVALEEPKVNVKINDDIFDLYVTSKKLFATGRSLMVSDQRNGKNVNYQIPVIDFLEQLDQSSIISSKDQTQKSVPENIVNVSEAVNTSVDQEKHDNAKVKIDSTDARRDEQEKRNRSLFWRPIIIGVVVVCVGLVFFSLINLRSSRKHKVHK</sequence>
<dbReference type="Proteomes" id="UP000051373">
    <property type="component" value="Unassembled WGS sequence"/>
</dbReference>
<proteinExistence type="predicted"/>
<comment type="caution">
    <text evidence="3">The sequence shown here is derived from an EMBL/GenBank/DDBJ whole genome shotgun (WGS) entry which is preliminary data.</text>
</comment>
<evidence type="ECO:0000256" key="2">
    <source>
        <dbReference type="SAM" id="SignalP"/>
    </source>
</evidence>
<feature type="transmembrane region" description="Helical" evidence="1">
    <location>
        <begin position="404"/>
        <end position="428"/>
    </location>
</feature>